<feature type="transmembrane region" description="Helical" evidence="9">
    <location>
        <begin position="252"/>
        <end position="270"/>
    </location>
</feature>
<evidence type="ECO:0000256" key="6">
    <source>
        <dbReference type="ARBA" id="ARBA00023012"/>
    </source>
</evidence>
<feature type="transmembrane region" description="Helical" evidence="9">
    <location>
        <begin position="411"/>
        <end position="433"/>
    </location>
</feature>
<dbReference type="SMART" id="SM00387">
    <property type="entry name" value="HATPase_c"/>
    <property type="match status" value="1"/>
</dbReference>
<keyword evidence="9" id="KW-1133">Transmembrane helix</keyword>
<dbReference type="EMBL" id="CP072648">
    <property type="protein sequence ID" value="QUW03834.1"/>
    <property type="molecule type" value="Genomic_DNA"/>
</dbReference>
<keyword evidence="3" id="KW-0597">Phosphoprotein</keyword>
<dbReference type="SUPFAM" id="SSF55874">
    <property type="entry name" value="ATPase domain of HSP90 chaperone/DNA topoisomerase II/histidine kinase"/>
    <property type="match status" value="1"/>
</dbReference>
<keyword evidence="10" id="KW-0732">Signal</keyword>
<dbReference type="InterPro" id="IPR003594">
    <property type="entry name" value="HATPase_dom"/>
</dbReference>
<sequence length="765" mass="83062">MFCKRVCQFLRRLAYLVSTTAILSSVLAAAGLSTARTSASVNHLTASLPITTSLQTDTTAPPVLLVSPLAAEPLTARLDMLEDPARQLTIEQVATASLAFQPVNRRVLNLGYTTSAYWFRVRLKNDTAHEVEQLIEVEQPYLGRVDCYLLQGNAPVTALAPLVAGDALPISLRAIPHRLPIFPVKLPAQAECTVYLRVETQGSFTFSAKLWPSFEHARKDRIHSFLLGVYYGLLLLLLLYNVTLFVGLRDEASFYFAAYILAIGFFQSSADGLLPQVQEWLFGGIIAEGLRVRIALGNAASGIAALLAQRYLNLATYHPLTHRLLGSLAIAFFGLALLGGIWPAQSIAQISTILMAVSSIPALLAAVIPLRQGYRPAVYFLLAWTLVVLAVLLNTLRTLGFVPQSVDWQGILHAGTAVQALMLSFGITARMVIIKEEKEAARAEADLRANEVAISAAFNEQLKRANQELQDALQAREAARQEAEERRAELEIANTRLLELDRLKADFTAMLVHDLRSPLAAVNGTLELIENVLPETDPDLPELIRASKDNIRRTLDLISDLLELARTESQSLTLDLKLLDIVPLLRQCVESTRMGTSHQLSFVLELPTTLPAVAGDQRKLERVFMNLLTNAAKFTPPEGKVTVSAREIIGQGVEAGLSFVEVSVTDTGKGMPPAELPFLFDPYRQGGQGKQKVGFGLGLAIAKRIVAAHDGNISVKSQVGVGSTFTVTLPCWASKVGQTTLDQPAPKTAGDSGETVLSSRAKDGS</sequence>
<organism evidence="12 13">
    <name type="scientific">Chloracidobacterium validum</name>
    <dbReference type="NCBI Taxonomy" id="2821543"/>
    <lineage>
        <taxon>Bacteria</taxon>
        <taxon>Pseudomonadati</taxon>
        <taxon>Acidobacteriota</taxon>
        <taxon>Terriglobia</taxon>
        <taxon>Terriglobales</taxon>
        <taxon>Acidobacteriaceae</taxon>
        <taxon>Chloracidobacterium</taxon>
    </lineage>
</organism>
<dbReference type="PANTHER" id="PTHR43711">
    <property type="entry name" value="TWO-COMPONENT HISTIDINE KINASE"/>
    <property type="match status" value="1"/>
</dbReference>
<feature type="transmembrane region" description="Helical" evidence="9">
    <location>
        <begin position="324"/>
        <end position="344"/>
    </location>
</feature>
<evidence type="ECO:0000259" key="11">
    <source>
        <dbReference type="PROSITE" id="PS50109"/>
    </source>
</evidence>
<dbReference type="Proteomes" id="UP000676506">
    <property type="component" value="Chromosome 1"/>
</dbReference>
<keyword evidence="4" id="KW-0808">Transferase</keyword>
<feature type="chain" id="PRO_5047388345" description="histidine kinase" evidence="10">
    <location>
        <begin position="31"/>
        <end position="765"/>
    </location>
</feature>
<dbReference type="InterPro" id="IPR011622">
    <property type="entry name" value="7TMR_DISM_rcpt_extracell_dom2"/>
</dbReference>
<feature type="transmembrane region" description="Helical" evidence="9">
    <location>
        <begin position="350"/>
        <end position="370"/>
    </location>
</feature>
<evidence type="ECO:0000256" key="4">
    <source>
        <dbReference type="ARBA" id="ARBA00022679"/>
    </source>
</evidence>
<dbReference type="RefSeq" id="WP_211429724.1">
    <property type="nucleotide sequence ID" value="NZ_CP072648.1"/>
</dbReference>
<dbReference type="Gene3D" id="1.10.287.130">
    <property type="match status" value="1"/>
</dbReference>
<dbReference type="GO" id="GO:0016301">
    <property type="term" value="F:kinase activity"/>
    <property type="evidence" value="ECO:0007669"/>
    <property type="project" value="UniProtKB-KW"/>
</dbReference>
<dbReference type="EC" id="2.7.13.3" evidence="2"/>
<dbReference type="Pfam" id="PF07695">
    <property type="entry name" value="7TMR-DISM_7TM"/>
    <property type="match status" value="1"/>
</dbReference>
<gene>
    <name evidence="12" type="ORF">J8C06_05240</name>
</gene>
<comment type="catalytic activity">
    <reaction evidence="1">
        <text>ATP + protein L-histidine = ADP + protein N-phospho-L-histidine.</text>
        <dbReference type="EC" id="2.7.13.3"/>
    </reaction>
</comment>
<dbReference type="Pfam" id="PF02518">
    <property type="entry name" value="HATPase_c"/>
    <property type="match status" value="1"/>
</dbReference>
<dbReference type="InterPro" id="IPR036890">
    <property type="entry name" value="HATPase_C_sf"/>
</dbReference>
<evidence type="ECO:0000256" key="9">
    <source>
        <dbReference type="SAM" id="Phobius"/>
    </source>
</evidence>
<protein>
    <recommendedName>
        <fullName evidence="2">histidine kinase</fullName>
        <ecNumber evidence="2">2.7.13.3</ecNumber>
    </recommendedName>
</protein>
<feature type="coiled-coil region" evidence="7">
    <location>
        <begin position="455"/>
        <end position="500"/>
    </location>
</feature>
<evidence type="ECO:0000256" key="5">
    <source>
        <dbReference type="ARBA" id="ARBA00022777"/>
    </source>
</evidence>
<dbReference type="SMART" id="SM00388">
    <property type="entry name" value="HisKA"/>
    <property type="match status" value="1"/>
</dbReference>
<feature type="domain" description="Histidine kinase" evidence="11">
    <location>
        <begin position="510"/>
        <end position="733"/>
    </location>
</feature>
<dbReference type="InterPro" id="IPR050736">
    <property type="entry name" value="Sensor_HK_Regulatory"/>
</dbReference>
<dbReference type="InterPro" id="IPR036097">
    <property type="entry name" value="HisK_dim/P_sf"/>
</dbReference>
<keyword evidence="9" id="KW-0472">Membrane</keyword>
<dbReference type="InterPro" id="IPR003661">
    <property type="entry name" value="HisK_dim/P_dom"/>
</dbReference>
<dbReference type="Pfam" id="PF00512">
    <property type="entry name" value="HisKA"/>
    <property type="match status" value="1"/>
</dbReference>
<dbReference type="Gene3D" id="2.60.40.2380">
    <property type="match status" value="1"/>
</dbReference>
<dbReference type="Gene3D" id="3.30.565.10">
    <property type="entry name" value="Histidine kinase-like ATPase, C-terminal domain"/>
    <property type="match status" value="1"/>
</dbReference>
<dbReference type="PANTHER" id="PTHR43711:SF31">
    <property type="entry name" value="HISTIDINE KINASE"/>
    <property type="match status" value="1"/>
</dbReference>
<dbReference type="CDD" id="cd00075">
    <property type="entry name" value="HATPase"/>
    <property type="match status" value="1"/>
</dbReference>
<dbReference type="Pfam" id="PF07696">
    <property type="entry name" value="7TMR-DISMED2"/>
    <property type="match status" value="1"/>
</dbReference>
<dbReference type="CDD" id="cd00082">
    <property type="entry name" value="HisKA"/>
    <property type="match status" value="1"/>
</dbReference>
<dbReference type="PRINTS" id="PR00344">
    <property type="entry name" value="BCTRLSENSOR"/>
</dbReference>
<evidence type="ECO:0000256" key="8">
    <source>
        <dbReference type="SAM" id="MobiDB-lite"/>
    </source>
</evidence>
<evidence type="ECO:0000313" key="12">
    <source>
        <dbReference type="EMBL" id="QUW03834.1"/>
    </source>
</evidence>
<evidence type="ECO:0000256" key="3">
    <source>
        <dbReference type="ARBA" id="ARBA00022553"/>
    </source>
</evidence>
<keyword evidence="9" id="KW-0812">Transmembrane</keyword>
<evidence type="ECO:0000313" key="13">
    <source>
        <dbReference type="Proteomes" id="UP000676506"/>
    </source>
</evidence>
<accession>A0ABX8BA72</accession>
<dbReference type="SUPFAM" id="SSF47384">
    <property type="entry name" value="Homodimeric domain of signal transducing histidine kinase"/>
    <property type="match status" value="1"/>
</dbReference>
<name>A0ABX8BA72_9BACT</name>
<feature type="transmembrane region" description="Helical" evidence="9">
    <location>
        <begin position="290"/>
        <end position="312"/>
    </location>
</feature>
<keyword evidence="13" id="KW-1185">Reference proteome</keyword>
<reference evidence="12 13" key="1">
    <citation type="submission" date="2021-03" db="EMBL/GenBank/DDBJ databases">
        <title>Genomic and phenotypic characterization of Chloracidobacterium isolates provides evidence for multiple species.</title>
        <authorList>
            <person name="Saini M.K."/>
            <person name="Costas A.M.G."/>
            <person name="Tank M."/>
            <person name="Bryant D.A."/>
        </authorList>
    </citation>
    <scope>NUCLEOTIDE SEQUENCE [LARGE SCALE GENOMIC DNA]</scope>
    <source>
        <strain evidence="12 13">BV2-C</strain>
    </source>
</reference>
<feature type="transmembrane region" description="Helical" evidence="9">
    <location>
        <begin position="377"/>
        <end position="399"/>
    </location>
</feature>
<dbReference type="InterPro" id="IPR011623">
    <property type="entry name" value="7TMR_DISM_rcpt_extracell_dom1"/>
</dbReference>
<dbReference type="InterPro" id="IPR004358">
    <property type="entry name" value="Sig_transdc_His_kin-like_C"/>
</dbReference>
<evidence type="ECO:0000256" key="1">
    <source>
        <dbReference type="ARBA" id="ARBA00000085"/>
    </source>
</evidence>
<evidence type="ECO:0000256" key="7">
    <source>
        <dbReference type="SAM" id="Coils"/>
    </source>
</evidence>
<feature type="transmembrane region" description="Helical" evidence="9">
    <location>
        <begin position="222"/>
        <end position="240"/>
    </location>
</feature>
<keyword evidence="7" id="KW-0175">Coiled coil</keyword>
<feature type="region of interest" description="Disordered" evidence="8">
    <location>
        <begin position="740"/>
        <end position="765"/>
    </location>
</feature>
<feature type="signal peptide" evidence="10">
    <location>
        <begin position="1"/>
        <end position="30"/>
    </location>
</feature>
<proteinExistence type="predicted"/>
<keyword evidence="6" id="KW-0902">Two-component regulatory system</keyword>
<evidence type="ECO:0000256" key="2">
    <source>
        <dbReference type="ARBA" id="ARBA00012438"/>
    </source>
</evidence>
<evidence type="ECO:0000256" key="10">
    <source>
        <dbReference type="SAM" id="SignalP"/>
    </source>
</evidence>
<dbReference type="InterPro" id="IPR005467">
    <property type="entry name" value="His_kinase_dom"/>
</dbReference>
<keyword evidence="5 12" id="KW-0418">Kinase</keyword>
<dbReference type="PROSITE" id="PS50109">
    <property type="entry name" value="HIS_KIN"/>
    <property type="match status" value="1"/>
</dbReference>